<dbReference type="PANTHER" id="PTHR13501">
    <property type="entry name" value="CHLOROPLAST 50S RIBOSOMAL PROTEIN L22-RELATED"/>
    <property type="match status" value="1"/>
</dbReference>
<reference evidence="8" key="1">
    <citation type="submission" date="2025-08" db="UniProtKB">
        <authorList>
            <consortium name="RefSeq"/>
        </authorList>
    </citation>
    <scope>IDENTIFICATION</scope>
    <source>
        <tissue evidence="8">Muscle</tissue>
    </source>
</reference>
<evidence type="ECO:0000256" key="2">
    <source>
        <dbReference type="ARBA" id="ARBA00022980"/>
    </source>
</evidence>
<protein>
    <recommendedName>
        <fullName evidence="4">Large ribosomal subunit protein uL22m</fullName>
    </recommendedName>
    <alternativeName>
        <fullName evidence="5">39S ribosomal protein L22, mitochondrial</fullName>
    </alternativeName>
</protein>
<dbReference type="InterPro" id="IPR047867">
    <property type="entry name" value="Ribosomal_uL22_bac/org-type"/>
</dbReference>
<dbReference type="InterPro" id="IPR036394">
    <property type="entry name" value="Ribosomal_uL22_sf"/>
</dbReference>
<evidence type="ECO:0000313" key="8">
    <source>
        <dbReference type="RefSeq" id="XP_013790053.2"/>
    </source>
</evidence>
<evidence type="ECO:0000256" key="5">
    <source>
        <dbReference type="ARBA" id="ARBA00035506"/>
    </source>
</evidence>
<gene>
    <name evidence="8" type="primary">LOC106473909</name>
</gene>
<dbReference type="Pfam" id="PF00237">
    <property type="entry name" value="Ribosomal_L22"/>
    <property type="match status" value="1"/>
</dbReference>
<keyword evidence="2 6" id="KW-0689">Ribosomal protein</keyword>
<comment type="similarity">
    <text evidence="1 6">Belongs to the universal ribosomal protein uL22 family.</text>
</comment>
<sequence>MVASISSIKIMCQTLRQLGQVRSRCYQQVTLTNILFPSLWQGAQQSSNFHVGSVCWTKHIPGAKKWPKKNDEVFPPQAPGEERRPAFVCHYRNQIKYSPDKMWYVATMIRGMSVEEAIKQLSFVSKKGAQIVKEVLKEAQELAVKEHNVEYKSNLWVGELKIVFQLNII</sequence>
<dbReference type="InterPro" id="IPR001063">
    <property type="entry name" value="Ribosomal_uL22"/>
</dbReference>
<evidence type="ECO:0000313" key="7">
    <source>
        <dbReference type="Proteomes" id="UP000694941"/>
    </source>
</evidence>
<dbReference type="RefSeq" id="XP_013790053.2">
    <property type="nucleotide sequence ID" value="XM_013934599.2"/>
</dbReference>
<evidence type="ECO:0000256" key="3">
    <source>
        <dbReference type="ARBA" id="ARBA00023274"/>
    </source>
</evidence>
<keyword evidence="3 6" id="KW-0687">Ribonucleoprotein</keyword>
<evidence type="ECO:0000256" key="4">
    <source>
        <dbReference type="ARBA" id="ARBA00035286"/>
    </source>
</evidence>
<evidence type="ECO:0000256" key="1">
    <source>
        <dbReference type="ARBA" id="ARBA00009451"/>
    </source>
</evidence>
<dbReference type="PANTHER" id="PTHR13501:SF8">
    <property type="entry name" value="LARGE RIBOSOMAL SUBUNIT PROTEIN UL22M"/>
    <property type="match status" value="1"/>
</dbReference>
<accession>A0ABM1BWJ6</accession>
<evidence type="ECO:0000256" key="6">
    <source>
        <dbReference type="RuleBase" id="RU004005"/>
    </source>
</evidence>
<feature type="non-terminal residue" evidence="8">
    <location>
        <position position="169"/>
    </location>
</feature>
<organism evidence="7 8">
    <name type="scientific">Limulus polyphemus</name>
    <name type="common">Atlantic horseshoe crab</name>
    <dbReference type="NCBI Taxonomy" id="6850"/>
    <lineage>
        <taxon>Eukaryota</taxon>
        <taxon>Metazoa</taxon>
        <taxon>Ecdysozoa</taxon>
        <taxon>Arthropoda</taxon>
        <taxon>Chelicerata</taxon>
        <taxon>Merostomata</taxon>
        <taxon>Xiphosura</taxon>
        <taxon>Limulidae</taxon>
        <taxon>Limulus</taxon>
    </lineage>
</organism>
<name>A0ABM1BWJ6_LIMPO</name>
<keyword evidence="7" id="KW-1185">Reference proteome</keyword>
<dbReference type="Gene3D" id="3.90.470.10">
    <property type="entry name" value="Ribosomal protein L22/L17"/>
    <property type="match status" value="1"/>
</dbReference>
<dbReference type="SUPFAM" id="SSF54843">
    <property type="entry name" value="Ribosomal protein L22"/>
    <property type="match status" value="1"/>
</dbReference>
<proteinExistence type="inferred from homology"/>
<dbReference type="GeneID" id="106473909"/>
<dbReference type="Proteomes" id="UP000694941">
    <property type="component" value="Unplaced"/>
</dbReference>